<organism evidence="2 3">
    <name type="scientific">Acinonyx jubatus</name>
    <name type="common">Cheetah</name>
    <dbReference type="NCBI Taxonomy" id="32536"/>
    <lineage>
        <taxon>Eukaryota</taxon>
        <taxon>Metazoa</taxon>
        <taxon>Chordata</taxon>
        <taxon>Craniata</taxon>
        <taxon>Vertebrata</taxon>
        <taxon>Euteleostomi</taxon>
        <taxon>Mammalia</taxon>
        <taxon>Eutheria</taxon>
        <taxon>Laurasiatheria</taxon>
        <taxon>Carnivora</taxon>
        <taxon>Feliformia</taxon>
        <taxon>Felidae</taxon>
        <taxon>Felinae</taxon>
        <taxon>Acinonyx</taxon>
    </lineage>
</organism>
<evidence type="ECO:0000313" key="3">
    <source>
        <dbReference type="RefSeq" id="XP_053060470.1"/>
    </source>
</evidence>
<sequence length="306" mass="33034">MNCMQSLPPPRFPVCSGTTLNFKADPRFFAPWQRGARWDPSPAHTEPFPCCTAEVPQAGCGAQRPLKGVSKAPRTCTHTSESDSSLSLTCPVPVAIPIHHPLTKCLQSTRHRCLQSTCRRCVQSTCHQCVQSTCHWRTLHPPGTWHHPGLSLTSAHSPSPLPSPWPGPLPPPRSPGLYSCLLQYSPRSGSDLVKTQICLHCPSKPTHLKPRTPRAHARTHAHSPQAPDPPAALSSSNGPCPSCPSLSRGLLPGPVSLLLLCGSLLLMAQLRSPPEKPTLTPPRWPHIHCHSVLALLLPGACTGVIR</sequence>
<accession>A0ABM3NM06</accession>
<feature type="region of interest" description="Disordered" evidence="1">
    <location>
        <begin position="208"/>
        <end position="238"/>
    </location>
</feature>
<reference evidence="3" key="1">
    <citation type="submission" date="2025-08" db="UniProtKB">
        <authorList>
            <consortium name="RefSeq"/>
        </authorList>
    </citation>
    <scope>IDENTIFICATION</scope>
    <source>
        <tissue evidence="3">Blood</tissue>
    </source>
</reference>
<dbReference type="Proteomes" id="UP001652583">
    <property type="component" value="Chromosome D4"/>
</dbReference>
<name>A0ABM3NM06_ACIJB</name>
<dbReference type="GeneID" id="128312082"/>
<protein>
    <submittedName>
        <fullName evidence="3">Uncharacterized protein LOC128312082</fullName>
    </submittedName>
</protein>
<dbReference type="RefSeq" id="XP_053060470.1">
    <property type="nucleotide sequence ID" value="XM_053204495.1"/>
</dbReference>
<evidence type="ECO:0000313" key="2">
    <source>
        <dbReference type="Proteomes" id="UP001652583"/>
    </source>
</evidence>
<feature type="compositionally biased region" description="Basic residues" evidence="1">
    <location>
        <begin position="208"/>
        <end position="221"/>
    </location>
</feature>
<keyword evidence="2" id="KW-1185">Reference proteome</keyword>
<evidence type="ECO:0000256" key="1">
    <source>
        <dbReference type="SAM" id="MobiDB-lite"/>
    </source>
</evidence>
<gene>
    <name evidence="3" type="primary">LOC128312082</name>
</gene>
<proteinExistence type="predicted"/>